<protein>
    <submittedName>
        <fullName evidence="1">Uncharacterized protein</fullName>
    </submittedName>
</protein>
<organism evidence="1">
    <name type="scientific">uncultured Caudovirales phage</name>
    <dbReference type="NCBI Taxonomy" id="2100421"/>
    <lineage>
        <taxon>Viruses</taxon>
        <taxon>Duplodnaviria</taxon>
        <taxon>Heunggongvirae</taxon>
        <taxon>Uroviricota</taxon>
        <taxon>Caudoviricetes</taxon>
        <taxon>Peduoviridae</taxon>
        <taxon>Maltschvirus</taxon>
        <taxon>Maltschvirus maltsch</taxon>
    </lineage>
</organism>
<proteinExistence type="predicted"/>
<sequence length="53" mass="5895">MTINQQVVAELKAMKECGMRVPKKAFALAESDDMTQYECMSISEIADLIIDLA</sequence>
<dbReference type="EMBL" id="LR797013">
    <property type="protein sequence ID" value="CAB4181266.1"/>
    <property type="molecule type" value="Genomic_DNA"/>
</dbReference>
<reference evidence="1" key="1">
    <citation type="submission" date="2020-05" db="EMBL/GenBank/DDBJ databases">
        <authorList>
            <person name="Chiriac C."/>
            <person name="Salcher M."/>
            <person name="Ghai R."/>
            <person name="Kavagutti S V."/>
        </authorList>
    </citation>
    <scope>NUCLEOTIDE SEQUENCE</scope>
</reference>
<gene>
    <name evidence="1" type="ORF">UFOVP1068_25</name>
    <name evidence="2" type="ORF">UFOVP1300_24</name>
</gene>
<name>A0A6J5QFX4_9CAUD</name>
<dbReference type="EMBL" id="LR797243">
    <property type="protein sequence ID" value="CAB4195608.1"/>
    <property type="molecule type" value="Genomic_DNA"/>
</dbReference>
<evidence type="ECO:0000313" key="1">
    <source>
        <dbReference type="EMBL" id="CAB4181266.1"/>
    </source>
</evidence>
<evidence type="ECO:0000313" key="2">
    <source>
        <dbReference type="EMBL" id="CAB4195608.1"/>
    </source>
</evidence>
<accession>A0A6J5QFX4</accession>